<evidence type="ECO:0000313" key="3">
    <source>
        <dbReference type="EMBL" id="TWU51930.1"/>
    </source>
</evidence>
<dbReference type="Proteomes" id="UP000317977">
    <property type="component" value="Unassembled WGS sequence"/>
</dbReference>
<keyword evidence="4" id="KW-1185">Reference proteome</keyword>
<proteinExistence type="predicted"/>
<reference evidence="3 4" key="1">
    <citation type="submission" date="2019-02" db="EMBL/GenBank/DDBJ databases">
        <title>Deep-cultivation of Planctomycetes and their phenomic and genomic characterization uncovers novel biology.</title>
        <authorList>
            <person name="Wiegand S."/>
            <person name="Jogler M."/>
            <person name="Boedeker C."/>
            <person name="Pinto D."/>
            <person name="Vollmers J."/>
            <person name="Rivas-Marin E."/>
            <person name="Kohn T."/>
            <person name="Peeters S.H."/>
            <person name="Heuer A."/>
            <person name="Rast P."/>
            <person name="Oberbeckmann S."/>
            <person name="Bunk B."/>
            <person name="Jeske O."/>
            <person name="Meyerdierks A."/>
            <person name="Storesund J.E."/>
            <person name="Kallscheuer N."/>
            <person name="Luecker S."/>
            <person name="Lage O.M."/>
            <person name="Pohl T."/>
            <person name="Merkel B.J."/>
            <person name="Hornburger P."/>
            <person name="Mueller R.-W."/>
            <person name="Bruemmer F."/>
            <person name="Labrenz M."/>
            <person name="Spormann A.M."/>
            <person name="Op Den Camp H."/>
            <person name="Overmann J."/>
            <person name="Amann R."/>
            <person name="Jetten M.S.M."/>
            <person name="Mascher T."/>
            <person name="Medema M.H."/>
            <person name="Devos D.P."/>
            <person name="Kaster A.-K."/>
            <person name="Ovreas L."/>
            <person name="Rohde M."/>
            <person name="Galperin M.Y."/>
            <person name="Jogler C."/>
        </authorList>
    </citation>
    <scope>NUCLEOTIDE SEQUENCE [LARGE SCALE GENOMIC DNA]</scope>
    <source>
        <strain evidence="3 4">Poly59</strain>
    </source>
</reference>
<keyword evidence="1" id="KW-1133">Transmembrane helix</keyword>
<protein>
    <submittedName>
        <fullName evidence="3">TadE-like protein</fullName>
    </submittedName>
</protein>
<evidence type="ECO:0000313" key="4">
    <source>
        <dbReference type="Proteomes" id="UP000317977"/>
    </source>
</evidence>
<dbReference type="EMBL" id="SJPX01000003">
    <property type="protein sequence ID" value="TWU51930.1"/>
    <property type="molecule type" value="Genomic_DNA"/>
</dbReference>
<name>A0A5C6EUF5_9BACT</name>
<feature type="domain" description="TadE-like" evidence="2">
    <location>
        <begin position="12"/>
        <end position="54"/>
    </location>
</feature>
<evidence type="ECO:0000256" key="1">
    <source>
        <dbReference type="SAM" id="Phobius"/>
    </source>
</evidence>
<dbReference type="InterPro" id="IPR012495">
    <property type="entry name" value="TadE-like_dom"/>
</dbReference>
<evidence type="ECO:0000259" key="2">
    <source>
        <dbReference type="Pfam" id="PF07811"/>
    </source>
</evidence>
<dbReference type="Pfam" id="PF07811">
    <property type="entry name" value="TadE"/>
    <property type="match status" value="1"/>
</dbReference>
<feature type="transmembrane region" description="Helical" evidence="1">
    <location>
        <begin position="12"/>
        <end position="33"/>
    </location>
</feature>
<gene>
    <name evidence="3" type="ORF">Poly59_35260</name>
</gene>
<dbReference type="OrthoDB" id="271198at2"/>
<organism evidence="3 4">
    <name type="scientific">Rubripirellula reticaptiva</name>
    <dbReference type="NCBI Taxonomy" id="2528013"/>
    <lineage>
        <taxon>Bacteria</taxon>
        <taxon>Pseudomonadati</taxon>
        <taxon>Planctomycetota</taxon>
        <taxon>Planctomycetia</taxon>
        <taxon>Pirellulales</taxon>
        <taxon>Pirellulaceae</taxon>
        <taxon>Rubripirellula</taxon>
    </lineage>
</organism>
<dbReference type="RefSeq" id="WP_146535176.1">
    <property type="nucleotide sequence ID" value="NZ_SJPX01000003.1"/>
</dbReference>
<dbReference type="AlphaFoldDB" id="A0A5C6EUF5"/>
<sequence>MKRSPKHQIRRGTTAVEFAIVAPLLFLFFFAAMEFVRVAMIRHTADNAVYEGCRAGIVPGATAGEVRDETLRVMNSLGVNNVGLTVTPATIDRTTDEVTVRLEIPLDSNSFVPNKFVAGRSIIRELTLRREGSR</sequence>
<accession>A0A5C6EUF5</accession>
<keyword evidence="1" id="KW-0472">Membrane</keyword>
<keyword evidence="1" id="KW-0812">Transmembrane</keyword>
<comment type="caution">
    <text evidence="3">The sequence shown here is derived from an EMBL/GenBank/DDBJ whole genome shotgun (WGS) entry which is preliminary data.</text>
</comment>